<dbReference type="Pfam" id="PF05494">
    <property type="entry name" value="MlaC"/>
    <property type="match status" value="1"/>
</dbReference>
<feature type="signal peptide" evidence="1">
    <location>
        <begin position="1"/>
        <end position="27"/>
    </location>
</feature>
<evidence type="ECO:0008006" key="4">
    <source>
        <dbReference type="Google" id="ProtNLM"/>
    </source>
</evidence>
<evidence type="ECO:0000313" key="3">
    <source>
        <dbReference type="Proteomes" id="UP000027590"/>
    </source>
</evidence>
<dbReference type="Gene3D" id="3.10.450.710">
    <property type="entry name" value="Tgt2/MlaC"/>
    <property type="match status" value="1"/>
</dbReference>
<proteinExistence type="predicted"/>
<evidence type="ECO:0000313" key="2">
    <source>
        <dbReference type="EMBL" id="CDG33101.1"/>
    </source>
</evidence>
<name>A0A7U7G4R0_9PROT</name>
<feature type="chain" id="PRO_5030869292" description="Toluene transporter" evidence="1">
    <location>
        <begin position="28"/>
        <end position="201"/>
    </location>
</feature>
<reference evidence="2 3" key="1">
    <citation type="journal article" date="2014" name="Genome Biol. Evol.">
        <title>Acetic acid bacteria genomes reveal functional traits for adaptation to life in insect guts.</title>
        <authorList>
            <person name="Chouaia B."/>
            <person name="Gaiarsa S."/>
            <person name="Crotti E."/>
            <person name="Comandatore F."/>
            <person name="Degli Esposti M."/>
            <person name="Ricci I."/>
            <person name="Alma A."/>
            <person name="Favia G."/>
            <person name="Bandi C."/>
            <person name="Daffonchio D."/>
        </authorList>
    </citation>
    <scope>NUCLEOTIDE SEQUENCE [LARGE SCALE GENOMIC DNA]</scope>
    <source>
        <strain evidence="3">AM169</strain>
    </source>
</reference>
<gene>
    <name evidence="2" type="ORF">SACS_0363</name>
</gene>
<dbReference type="RefSeq" id="WP_243831548.1">
    <property type="nucleotide sequence ID" value="NZ_CBLY010000002.1"/>
</dbReference>
<evidence type="ECO:0000256" key="1">
    <source>
        <dbReference type="SAM" id="SignalP"/>
    </source>
</evidence>
<dbReference type="AlphaFoldDB" id="A0A7U7G4R0"/>
<accession>A0A7U7G4R0</accession>
<reference evidence="2 3" key="2">
    <citation type="journal article" date="2014" name="PLoS ONE">
        <title>Evolution of mitochondria reconstructed from the energy metabolism of living bacteria.</title>
        <authorList>
            <person name="Degli Esposti M."/>
            <person name="Chouaia B."/>
            <person name="Comandatore F."/>
            <person name="Crotti E."/>
            <person name="Sassera D."/>
            <person name="Lievens P.M."/>
            <person name="Daffonchio D."/>
            <person name="Bandi C."/>
        </authorList>
    </citation>
    <scope>NUCLEOTIDE SEQUENCE [LARGE SCALE GENOMIC DNA]</scope>
    <source>
        <strain evidence="3">AM169</strain>
    </source>
</reference>
<comment type="caution">
    <text evidence="2">The sequence shown here is derived from an EMBL/GenBank/DDBJ whole genome shotgun (WGS) entry which is preliminary data.</text>
</comment>
<dbReference type="EMBL" id="CBLY010000002">
    <property type="protein sequence ID" value="CDG33101.1"/>
    <property type="molecule type" value="Genomic_DNA"/>
</dbReference>
<organism evidence="2 3">
    <name type="scientific">Parasaccharibacter apium</name>
    <dbReference type="NCBI Taxonomy" id="1510841"/>
    <lineage>
        <taxon>Bacteria</taxon>
        <taxon>Pseudomonadati</taxon>
        <taxon>Pseudomonadota</taxon>
        <taxon>Alphaproteobacteria</taxon>
        <taxon>Acetobacterales</taxon>
        <taxon>Acetobacteraceae</taxon>
        <taxon>Parasaccharibacter</taxon>
    </lineage>
</organism>
<dbReference type="Proteomes" id="UP000027590">
    <property type="component" value="Unassembled WGS sequence"/>
</dbReference>
<dbReference type="InterPro" id="IPR042245">
    <property type="entry name" value="Tgt2/MlaC_sf"/>
</dbReference>
<dbReference type="InterPro" id="IPR008869">
    <property type="entry name" value="MlaC/ttg2D"/>
</dbReference>
<keyword evidence="1" id="KW-0732">Signal</keyword>
<protein>
    <recommendedName>
        <fullName evidence="4">Toluene transporter</fullName>
    </recommendedName>
</protein>
<sequence>MMLRQLTRRTILGAASLFAFIPTLAFATPSSDEAKAFVNDFGGKLVAVLNSDTSLDKKREALLPLLRANVDVPGIGRYCLGRYWRIATPEQQKLYLELFQDVLLNAVTARVGEYQNISVRLVDSVPSPAGQKVTLQISRPHQPPILMTAVIDGEPPKVVDLYGEGASMRLTQRSDYTTYLTRHGGQVQTLIDALKHQLGRH</sequence>